<protein>
    <submittedName>
        <fullName evidence="2">Uncharacterized protein</fullName>
    </submittedName>
</protein>
<feature type="compositionally biased region" description="Low complexity" evidence="1">
    <location>
        <begin position="188"/>
        <end position="204"/>
    </location>
</feature>
<reference evidence="2" key="2">
    <citation type="submission" date="2022-01" db="EMBL/GenBank/DDBJ databases">
        <authorList>
            <person name="Yamashiro T."/>
            <person name="Shiraishi A."/>
            <person name="Satake H."/>
            <person name="Nakayama K."/>
        </authorList>
    </citation>
    <scope>NUCLEOTIDE SEQUENCE</scope>
</reference>
<evidence type="ECO:0000256" key="1">
    <source>
        <dbReference type="SAM" id="MobiDB-lite"/>
    </source>
</evidence>
<feature type="compositionally biased region" description="Acidic residues" evidence="1">
    <location>
        <begin position="1"/>
        <end position="20"/>
    </location>
</feature>
<dbReference type="EMBL" id="BQNB010011288">
    <property type="protein sequence ID" value="GJS88640.1"/>
    <property type="molecule type" value="Genomic_DNA"/>
</dbReference>
<feature type="region of interest" description="Disordered" evidence="1">
    <location>
        <begin position="1"/>
        <end position="23"/>
    </location>
</feature>
<organism evidence="2 3">
    <name type="scientific">Tanacetum coccineum</name>
    <dbReference type="NCBI Taxonomy" id="301880"/>
    <lineage>
        <taxon>Eukaryota</taxon>
        <taxon>Viridiplantae</taxon>
        <taxon>Streptophyta</taxon>
        <taxon>Embryophyta</taxon>
        <taxon>Tracheophyta</taxon>
        <taxon>Spermatophyta</taxon>
        <taxon>Magnoliopsida</taxon>
        <taxon>eudicotyledons</taxon>
        <taxon>Gunneridae</taxon>
        <taxon>Pentapetalae</taxon>
        <taxon>asterids</taxon>
        <taxon>campanulids</taxon>
        <taxon>Asterales</taxon>
        <taxon>Asteraceae</taxon>
        <taxon>Asteroideae</taxon>
        <taxon>Anthemideae</taxon>
        <taxon>Anthemidinae</taxon>
        <taxon>Tanacetum</taxon>
    </lineage>
</organism>
<reference evidence="2" key="1">
    <citation type="journal article" date="2022" name="Int. J. Mol. Sci.">
        <title>Draft Genome of Tanacetum Coccineum: Genomic Comparison of Closely Related Tanacetum-Family Plants.</title>
        <authorList>
            <person name="Yamashiro T."/>
            <person name="Shiraishi A."/>
            <person name="Nakayama K."/>
            <person name="Satake H."/>
        </authorList>
    </citation>
    <scope>NUCLEOTIDE SEQUENCE</scope>
</reference>
<gene>
    <name evidence="2" type="ORF">Tco_0771276</name>
</gene>
<sequence length="473" mass="52829">MPGDDIESLSMFEAEESDHDDDNHFVHKEELTKDYEKAADKDIDELELNSLTSKVKQLESSLVQRVVDKIEDFVPKMVVDALKDQLPELLSDTFKTILPDLLKDFVKTVLTAEVPKIILKPLNKEFHALNTLENNRIDDLQKNLTNAIKIRSSKSSRGRVKKAIKGVGGLLKYYITLLDKGGCEFKRTAPPTAEQAPPTAEQAPSVSTTLVVLSLEEKGSEDKPTKDEPPSKKLKFLVPNLNIPSLTPLKFSPTPPSKIADKGKSIATEDDPTKQLMPFIEQNVKDVDGKRLALLKSEKEKSKKKLKKVMTLAEIQAQAQKLAYYTINNSTKEATMRITKNDQPLNLTVYDKFVLKMLGFNEWIEIHALDSKLGIPPPPELLVFGMSAYEKNGKRTSNIIKEVFVSKDIVVDGMHKNLVPPPGVEGSRGLVIKEPESMILFYNGNFDLVLASNEDSLCTKHQRAVKDSLDAKP</sequence>
<evidence type="ECO:0000313" key="3">
    <source>
        <dbReference type="Proteomes" id="UP001151760"/>
    </source>
</evidence>
<feature type="region of interest" description="Disordered" evidence="1">
    <location>
        <begin position="188"/>
        <end position="207"/>
    </location>
</feature>
<evidence type="ECO:0000313" key="2">
    <source>
        <dbReference type="EMBL" id="GJS88640.1"/>
    </source>
</evidence>
<dbReference type="Proteomes" id="UP001151760">
    <property type="component" value="Unassembled WGS sequence"/>
</dbReference>
<name>A0ABQ4ZFH4_9ASTR</name>
<accession>A0ABQ4ZFH4</accession>
<proteinExistence type="predicted"/>
<keyword evidence="3" id="KW-1185">Reference proteome</keyword>
<comment type="caution">
    <text evidence="2">The sequence shown here is derived from an EMBL/GenBank/DDBJ whole genome shotgun (WGS) entry which is preliminary data.</text>
</comment>